<dbReference type="GO" id="GO:0005886">
    <property type="term" value="C:plasma membrane"/>
    <property type="evidence" value="ECO:0007669"/>
    <property type="project" value="UniProtKB-ARBA"/>
</dbReference>
<dbReference type="InterPro" id="IPR003339">
    <property type="entry name" value="ABC/ECF_trnsptr_transmembrane"/>
</dbReference>
<reference evidence="6" key="1">
    <citation type="submission" date="2020-09" db="EMBL/GenBank/DDBJ databases">
        <title>A novel bacterium of genus Hazenella, isolated from South China Sea.</title>
        <authorList>
            <person name="Huang H."/>
            <person name="Mo K."/>
            <person name="Hu Y."/>
        </authorList>
    </citation>
    <scope>NUCLEOTIDE SEQUENCE</scope>
    <source>
        <strain evidence="6">IB182357</strain>
    </source>
</reference>
<keyword evidence="3 5" id="KW-1133">Transmembrane helix</keyword>
<dbReference type="AlphaFoldDB" id="A0A926RW86"/>
<sequence length="286" mass="33264">MSSGFRALHPFVIFIYYSGAILLLLFMFHPAFIVVAMIVMCAVNVLYDGGRQLWRWKKMILITSLLFVGINIFTSQRGSHLLWQVGDHRITLEATLYGMMMAGTIFLVLALFVSYQQVLTMDQFFYLFARITPQWALLSALAIRFVPLMKLRLEEIQKVQHLQHRGSLKSWKLKIKEKMKRLEVLMTWSLEGGLQTAESMKARGYGTVKRRTAYTLYRWRISDFLYFVFLSVLFTLCIWGWIHGLGRLEIYPVMENGALSMYEWIILGGYLTYLSFPIYVEIGADA</sequence>
<dbReference type="RefSeq" id="WP_191141429.1">
    <property type="nucleotide sequence ID" value="NZ_JACXAH010000002.1"/>
</dbReference>
<proteinExistence type="predicted"/>
<feature type="transmembrane region" description="Helical" evidence="5">
    <location>
        <begin position="96"/>
        <end position="118"/>
    </location>
</feature>
<feature type="transmembrane region" description="Helical" evidence="5">
    <location>
        <begin position="21"/>
        <end position="47"/>
    </location>
</feature>
<evidence type="ECO:0000256" key="5">
    <source>
        <dbReference type="SAM" id="Phobius"/>
    </source>
</evidence>
<feature type="transmembrane region" description="Helical" evidence="5">
    <location>
        <begin position="224"/>
        <end position="242"/>
    </location>
</feature>
<evidence type="ECO:0000313" key="6">
    <source>
        <dbReference type="EMBL" id="MBD1371236.1"/>
    </source>
</evidence>
<evidence type="ECO:0000313" key="7">
    <source>
        <dbReference type="Proteomes" id="UP000661691"/>
    </source>
</evidence>
<feature type="transmembrane region" description="Helical" evidence="5">
    <location>
        <begin position="262"/>
        <end position="280"/>
    </location>
</feature>
<keyword evidence="7" id="KW-1185">Reference proteome</keyword>
<evidence type="ECO:0000256" key="1">
    <source>
        <dbReference type="ARBA" id="ARBA00004141"/>
    </source>
</evidence>
<comment type="subcellular location">
    <subcellularLocation>
        <location evidence="1">Membrane</location>
        <topology evidence="1">Multi-pass membrane protein</topology>
    </subcellularLocation>
</comment>
<evidence type="ECO:0000256" key="4">
    <source>
        <dbReference type="ARBA" id="ARBA00023136"/>
    </source>
</evidence>
<organism evidence="6 7">
    <name type="scientific">Polycladospora coralii</name>
    <dbReference type="NCBI Taxonomy" id="2771432"/>
    <lineage>
        <taxon>Bacteria</taxon>
        <taxon>Bacillati</taxon>
        <taxon>Bacillota</taxon>
        <taxon>Bacilli</taxon>
        <taxon>Bacillales</taxon>
        <taxon>Thermoactinomycetaceae</taxon>
        <taxon>Polycladospora</taxon>
    </lineage>
</organism>
<gene>
    <name evidence="6" type="ORF">IC620_02545</name>
</gene>
<keyword evidence="4 5" id="KW-0472">Membrane</keyword>
<keyword evidence="2 5" id="KW-0812">Transmembrane</keyword>
<feature type="transmembrane region" description="Helical" evidence="5">
    <location>
        <begin position="59"/>
        <end position="75"/>
    </location>
</feature>
<evidence type="ECO:0000256" key="3">
    <source>
        <dbReference type="ARBA" id="ARBA00022989"/>
    </source>
</evidence>
<evidence type="ECO:0000256" key="2">
    <source>
        <dbReference type="ARBA" id="ARBA00022692"/>
    </source>
</evidence>
<dbReference type="CDD" id="cd16914">
    <property type="entry name" value="EcfT"/>
    <property type="match status" value="1"/>
</dbReference>
<name>A0A926RW86_9BACL</name>
<accession>A0A926RW86</accession>
<protein>
    <submittedName>
        <fullName evidence="6">Energy-coupling factor transporter transmembrane protein EcfT</fullName>
    </submittedName>
</protein>
<comment type="caution">
    <text evidence="6">The sequence shown here is derived from an EMBL/GenBank/DDBJ whole genome shotgun (WGS) entry which is preliminary data.</text>
</comment>
<dbReference type="Pfam" id="PF02361">
    <property type="entry name" value="CbiQ"/>
    <property type="match status" value="1"/>
</dbReference>
<dbReference type="EMBL" id="JACXAH010000002">
    <property type="protein sequence ID" value="MBD1371236.1"/>
    <property type="molecule type" value="Genomic_DNA"/>
</dbReference>
<dbReference type="Proteomes" id="UP000661691">
    <property type="component" value="Unassembled WGS sequence"/>
</dbReference>